<keyword evidence="1" id="KW-0812">Transmembrane</keyword>
<feature type="transmembrane region" description="Helical" evidence="1">
    <location>
        <begin position="38"/>
        <end position="57"/>
    </location>
</feature>
<keyword evidence="1" id="KW-1133">Transmembrane helix</keyword>
<comment type="caution">
    <text evidence="2">The sequence shown here is derived from an EMBL/GenBank/DDBJ whole genome shotgun (WGS) entry which is preliminary data.</text>
</comment>
<gene>
    <name evidence="2" type="ORF">XYLVIOL_LOCUS6481</name>
</gene>
<keyword evidence="1" id="KW-0472">Membrane</keyword>
<accession>A0ABP1NSW9</accession>
<sequence>MTMYQNQEEARIKLIQRFIPNATSETVDVFNECMKTDAFLHALPHGIAFGMLTHFIIPKKLGNLRYLVSCSTGIISYICSKLGYVSICCQKAVSLTNVHNQLDEERKERFYESDKQKPENKYFAPTDNLAEGEDIFWSNFDSEFGSTSNESNVINDNMYEELTHETQKSEKSRVTYDQLWAQHKEQQYRNFAKHQVECQFKTSKRNLTRQKNLLFLEQKLKRRIFGTEAQSMFLINRFLFKVSM</sequence>
<dbReference type="Proteomes" id="UP001642520">
    <property type="component" value="Unassembled WGS sequence"/>
</dbReference>
<organism evidence="2 3">
    <name type="scientific">Xylocopa violacea</name>
    <name type="common">Violet carpenter bee</name>
    <name type="synonym">Apis violacea</name>
    <dbReference type="NCBI Taxonomy" id="135666"/>
    <lineage>
        <taxon>Eukaryota</taxon>
        <taxon>Metazoa</taxon>
        <taxon>Ecdysozoa</taxon>
        <taxon>Arthropoda</taxon>
        <taxon>Hexapoda</taxon>
        <taxon>Insecta</taxon>
        <taxon>Pterygota</taxon>
        <taxon>Neoptera</taxon>
        <taxon>Endopterygota</taxon>
        <taxon>Hymenoptera</taxon>
        <taxon>Apocrita</taxon>
        <taxon>Aculeata</taxon>
        <taxon>Apoidea</taxon>
        <taxon>Anthophila</taxon>
        <taxon>Apidae</taxon>
        <taxon>Xylocopa</taxon>
        <taxon>Xylocopa</taxon>
    </lineage>
</organism>
<protein>
    <submittedName>
        <fullName evidence="2">Uncharacterized protein</fullName>
    </submittedName>
</protein>
<evidence type="ECO:0000256" key="1">
    <source>
        <dbReference type="SAM" id="Phobius"/>
    </source>
</evidence>
<reference evidence="2 3" key="1">
    <citation type="submission" date="2024-08" db="EMBL/GenBank/DDBJ databases">
        <authorList>
            <person name="Will J Nash"/>
            <person name="Angela Man"/>
            <person name="Seanna McTaggart"/>
            <person name="Kendall Baker"/>
            <person name="Tom Barker"/>
            <person name="Leah Catchpole"/>
            <person name="Alex Durrant"/>
            <person name="Karim Gharbi"/>
            <person name="Naomi Irish"/>
            <person name="Gemy Kaithakottil"/>
            <person name="Debby Ku"/>
            <person name="Aaliyah Providence"/>
            <person name="Felix Shaw"/>
            <person name="David Swarbreck"/>
            <person name="Chris Watkins"/>
            <person name="Ann M. McCartney"/>
            <person name="Giulio Formenti"/>
            <person name="Alice Mouton"/>
            <person name="Noel Vella"/>
            <person name="Bjorn M von Reumont"/>
            <person name="Adriana Vella"/>
            <person name="Wilfried Haerty"/>
        </authorList>
    </citation>
    <scope>NUCLEOTIDE SEQUENCE [LARGE SCALE GENOMIC DNA]</scope>
</reference>
<name>A0ABP1NSW9_XYLVO</name>
<proteinExistence type="predicted"/>
<keyword evidence="3" id="KW-1185">Reference proteome</keyword>
<evidence type="ECO:0000313" key="2">
    <source>
        <dbReference type="EMBL" id="CAL7944128.1"/>
    </source>
</evidence>
<evidence type="ECO:0000313" key="3">
    <source>
        <dbReference type="Proteomes" id="UP001642520"/>
    </source>
</evidence>
<dbReference type="EMBL" id="CAXAJV020001293">
    <property type="protein sequence ID" value="CAL7944128.1"/>
    <property type="molecule type" value="Genomic_DNA"/>
</dbReference>